<dbReference type="AlphaFoldDB" id="A0A9W8JNS6"/>
<protein>
    <recommendedName>
        <fullName evidence="3">Pheromone</fullName>
    </recommendedName>
</protein>
<accession>A0A9W8JNS6</accession>
<comment type="caution">
    <text evidence="1">The sequence shown here is derived from an EMBL/GenBank/DDBJ whole genome shotgun (WGS) entry which is preliminary data.</text>
</comment>
<name>A0A9W8JNS6_9AGAR</name>
<proteinExistence type="predicted"/>
<organism evidence="1 2">
    <name type="scientific">Candolleomyces eurysporus</name>
    <dbReference type="NCBI Taxonomy" id="2828524"/>
    <lineage>
        <taxon>Eukaryota</taxon>
        <taxon>Fungi</taxon>
        <taxon>Dikarya</taxon>
        <taxon>Basidiomycota</taxon>
        <taxon>Agaricomycotina</taxon>
        <taxon>Agaricomycetes</taxon>
        <taxon>Agaricomycetidae</taxon>
        <taxon>Agaricales</taxon>
        <taxon>Agaricineae</taxon>
        <taxon>Psathyrellaceae</taxon>
        <taxon>Candolleomyces</taxon>
    </lineage>
</organism>
<feature type="non-terminal residue" evidence="1">
    <location>
        <position position="80"/>
    </location>
</feature>
<sequence length="80" mass="8708">MDSFYELSLTLEVDTTQFTRPGEVEKLVQFAIPDFPMTATASIFADSTSLEEDASSQAQSSRSLVDADTKLAFGTYCVIA</sequence>
<evidence type="ECO:0000313" key="1">
    <source>
        <dbReference type="EMBL" id="KAJ2936224.1"/>
    </source>
</evidence>
<dbReference type="OrthoDB" id="2867931at2759"/>
<evidence type="ECO:0000313" key="2">
    <source>
        <dbReference type="Proteomes" id="UP001140091"/>
    </source>
</evidence>
<keyword evidence="2" id="KW-1185">Reference proteome</keyword>
<gene>
    <name evidence="1" type="ORF">H1R20_g873</name>
</gene>
<evidence type="ECO:0008006" key="3">
    <source>
        <dbReference type="Google" id="ProtNLM"/>
    </source>
</evidence>
<dbReference type="EMBL" id="JANBPK010000136">
    <property type="protein sequence ID" value="KAJ2936224.1"/>
    <property type="molecule type" value="Genomic_DNA"/>
</dbReference>
<dbReference type="Proteomes" id="UP001140091">
    <property type="component" value="Unassembled WGS sequence"/>
</dbReference>
<reference evidence="1" key="1">
    <citation type="submission" date="2022-06" db="EMBL/GenBank/DDBJ databases">
        <title>Genome Sequence of Candolleomyces eurysporus.</title>
        <authorList>
            <person name="Buettner E."/>
        </authorList>
    </citation>
    <scope>NUCLEOTIDE SEQUENCE</scope>
    <source>
        <strain evidence="1">VTCC 930004</strain>
    </source>
</reference>